<dbReference type="GO" id="GO:0009523">
    <property type="term" value="C:photosystem II"/>
    <property type="evidence" value="ECO:0007669"/>
    <property type="project" value="UniProtKB-KW"/>
</dbReference>
<evidence type="ECO:0000256" key="2">
    <source>
        <dbReference type="ARBA" id="ARBA00023276"/>
    </source>
</evidence>
<gene>
    <name evidence="6" type="ORF">SAMN05216421_1518</name>
</gene>
<feature type="domain" description="Photosynthesis system II assembly factor Ycf48/Hcf136-like" evidence="5">
    <location>
        <begin position="166"/>
        <end position="288"/>
    </location>
</feature>
<dbReference type="PANTHER" id="PTHR47199">
    <property type="entry name" value="PHOTOSYSTEM II STABILITY/ASSEMBLY FACTOR HCF136, CHLOROPLASTIC"/>
    <property type="match status" value="1"/>
</dbReference>
<sequence length="376" mass="40614">MRMPNQRRALSFGPVDGESRSEKGRTLSLTRQIAVALGLAGAMICLPMGVAHAQGPHDDTRPAVMSLKAAQTLLLDVGRAGERLVAVGARGHIVYSDDKGDTWIQAPVPTRAMLTAVHFVDDQHGWAVGHDSLILHTSDAGETWEIQYRDPELEEEIDPEGPGLLEKPLMDVWFRDVNTGFAFGAYGLALRTDDGGQTWNDITYDIDNENGFHYNAVTPVGDQGLFLVGEMGTMYRSRDLGDTWETIEEMPYDGSLFGATGIGEENVVLVWGLRGNMLRTEDFGDSWEEIELDTPHNGPLEATLFGGNATDDGKIVVVGAGGAVVTSEDRGRTFQVAFRPDRSTLANGKVLESGQVLLVGQRGAIKAGPNGLPAQL</sequence>
<keyword evidence="4" id="KW-0472">Membrane</keyword>
<name>A0A1H1S826_9GAMM</name>
<dbReference type="Proteomes" id="UP000243207">
    <property type="component" value="Chromosome I"/>
</dbReference>
<feature type="domain" description="Photosynthesis system II assembly factor Ycf48/Hcf136-like" evidence="5">
    <location>
        <begin position="101"/>
        <end position="150"/>
    </location>
</feature>
<accession>A0A1H1S826</accession>
<dbReference type="InterPro" id="IPR028203">
    <property type="entry name" value="PSII_CF48-like_dom"/>
</dbReference>
<protein>
    <recommendedName>
        <fullName evidence="5">Photosynthesis system II assembly factor Ycf48/Hcf136-like domain-containing protein</fullName>
    </recommendedName>
</protein>
<dbReference type="PANTHER" id="PTHR47199:SF2">
    <property type="entry name" value="PHOTOSYSTEM II STABILITY_ASSEMBLY FACTOR HCF136, CHLOROPLASTIC"/>
    <property type="match status" value="1"/>
</dbReference>
<evidence type="ECO:0000256" key="4">
    <source>
        <dbReference type="SAM" id="Phobius"/>
    </source>
</evidence>
<evidence type="ECO:0000259" key="5">
    <source>
        <dbReference type="Pfam" id="PF14870"/>
    </source>
</evidence>
<evidence type="ECO:0000256" key="3">
    <source>
        <dbReference type="SAM" id="MobiDB-lite"/>
    </source>
</evidence>
<evidence type="ECO:0000256" key="1">
    <source>
        <dbReference type="ARBA" id="ARBA00022531"/>
    </source>
</evidence>
<dbReference type="AlphaFoldDB" id="A0A1H1S826"/>
<dbReference type="CDD" id="cd15482">
    <property type="entry name" value="Sialidase_non-viral"/>
    <property type="match status" value="1"/>
</dbReference>
<organism evidence="6 7">
    <name type="scientific">Halopseudomonas xinjiangensis</name>
    <dbReference type="NCBI Taxonomy" id="487184"/>
    <lineage>
        <taxon>Bacteria</taxon>
        <taxon>Pseudomonadati</taxon>
        <taxon>Pseudomonadota</taxon>
        <taxon>Gammaproteobacteria</taxon>
        <taxon>Pseudomonadales</taxon>
        <taxon>Pseudomonadaceae</taxon>
        <taxon>Halopseudomonas</taxon>
    </lineage>
</organism>
<feature type="region of interest" description="Disordered" evidence="3">
    <location>
        <begin position="1"/>
        <end position="24"/>
    </location>
</feature>
<dbReference type="SUPFAM" id="SSF110296">
    <property type="entry name" value="Oligoxyloglucan reducing end-specific cellobiohydrolase"/>
    <property type="match status" value="1"/>
</dbReference>
<dbReference type="STRING" id="487184.SAMN05216421_1518"/>
<evidence type="ECO:0000313" key="6">
    <source>
        <dbReference type="EMBL" id="SDS43459.1"/>
    </source>
</evidence>
<evidence type="ECO:0000313" key="7">
    <source>
        <dbReference type="Proteomes" id="UP000243207"/>
    </source>
</evidence>
<keyword evidence="2" id="KW-0604">Photosystem II</keyword>
<keyword evidence="1" id="KW-0602">Photosynthesis</keyword>
<feature type="transmembrane region" description="Helical" evidence="4">
    <location>
        <begin position="33"/>
        <end position="53"/>
    </location>
</feature>
<dbReference type="RefSeq" id="WP_231701560.1">
    <property type="nucleotide sequence ID" value="NZ_LT629736.1"/>
</dbReference>
<reference evidence="7" key="1">
    <citation type="submission" date="2016-10" db="EMBL/GenBank/DDBJ databases">
        <authorList>
            <person name="Varghese N."/>
            <person name="Submissions S."/>
        </authorList>
    </citation>
    <scope>NUCLEOTIDE SEQUENCE [LARGE SCALE GENOMIC DNA]</scope>
    <source>
        <strain evidence="7">NRRL B-51270</strain>
    </source>
</reference>
<keyword evidence="4" id="KW-0812">Transmembrane</keyword>
<keyword evidence="7" id="KW-1185">Reference proteome</keyword>
<dbReference type="EMBL" id="LT629736">
    <property type="protein sequence ID" value="SDS43459.1"/>
    <property type="molecule type" value="Genomic_DNA"/>
</dbReference>
<keyword evidence="4" id="KW-1133">Transmembrane helix</keyword>
<dbReference type="Pfam" id="PF14870">
    <property type="entry name" value="PSII_BNR"/>
    <property type="match status" value="2"/>
</dbReference>
<dbReference type="Gene3D" id="2.130.10.10">
    <property type="entry name" value="YVTN repeat-like/Quinoprotein amine dehydrogenase"/>
    <property type="match status" value="1"/>
</dbReference>
<proteinExistence type="predicted"/>
<dbReference type="InterPro" id="IPR015943">
    <property type="entry name" value="WD40/YVTN_repeat-like_dom_sf"/>
</dbReference>
<dbReference type="GO" id="GO:0015979">
    <property type="term" value="P:photosynthesis"/>
    <property type="evidence" value="ECO:0007669"/>
    <property type="project" value="UniProtKB-KW"/>
</dbReference>